<keyword evidence="2" id="KW-0472">Membrane</keyword>
<feature type="region of interest" description="Disordered" evidence="1">
    <location>
        <begin position="147"/>
        <end position="172"/>
    </location>
</feature>
<gene>
    <name evidence="4" type="ORF">CAMP_LOCUS3771</name>
</gene>
<dbReference type="CDD" id="cd01450">
    <property type="entry name" value="vWFA_subfamily_ECM"/>
    <property type="match status" value="1"/>
</dbReference>
<evidence type="ECO:0000256" key="2">
    <source>
        <dbReference type="SAM" id="Phobius"/>
    </source>
</evidence>
<feature type="domain" description="VWFA" evidence="3">
    <location>
        <begin position="381"/>
        <end position="554"/>
    </location>
</feature>
<evidence type="ECO:0000313" key="4">
    <source>
        <dbReference type="EMBL" id="CAI5441134.1"/>
    </source>
</evidence>
<feature type="compositionally biased region" description="Low complexity" evidence="1">
    <location>
        <begin position="149"/>
        <end position="161"/>
    </location>
</feature>
<name>A0A9P1I9H9_9PELO</name>
<accession>A0A9P1I9H9</accession>
<dbReference type="Gene3D" id="3.40.50.410">
    <property type="entry name" value="von Willebrand factor, type A domain"/>
    <property type="match status" value="1"/>
</dbReference>
<feature type="transmembrane region" description="Helical" evidence="2">
    <location>
        <begin position="33"/>
        <end position="54"/>
    </location>
</feature>
<dbReference type="AlphaFoldDB" id="A0A9P1I9H9"/>
<dbReference type="SMART" id="SM00327">
    <property type="entry name" value="VWA"/>
    <property type="match status" value="1"/>
</dbReference>
<keyword evidence="5" id="KW-1185">Reference proteome</keyword>
<dbReference type="EMBL" id="CANHGI010000002">
    <property type="protein sequence ID" value="CAI5441134.1"/>
    <property type="molecule type" value="Genomic_DNA"/>
</dbReference>
<dbReference type="PROSITE" id="PS50234">
    <property type="entry name" value="VWFA"/>
    <property type="match status" value="1"/>
</dbReference>
<reference evidence="4" key="1">
    <citation type="submission" date="2022-11" db="EMBL/GenBank/DDBJ databases">
        <authorList>
            <person name="Kikuchi T."/>
        </authorList>
    </citation>
    <scope>NUCLEOTIDE SEQUENCE</scope>
    <source>
        <strain evidence="4">PS1010</strain>
    </source>
</reference>
<sequence length="1013" mass="111993">MAITNSYDINLQSEMASSPKNNKLFGRFDPIHIGLAVISIIFIILSIVFIILFATKHDTSSSFLTTGFTMNSKSELENDFKSRLQQKYTLNSFGLDVQNNQVNAVYSLRGSVSVDEAKNALSGSKMVTQMETTYGDNAYSVCHQTQTISTSQQPATNTPTTPSTPKPPSQYCNGSPQRDILLVIDMNDLQKTNKTLKISSLDTIKNKIASNVNFASTQIFIGATAGNQIVDISTSFADTKDKFLNDFNNVYNVQNTTIRQSLDFGTLKTYAFNKFPARSSTPDEVILLTDKPVSSQSVDKSNTGIYFTIAGVNKNYVKQYSTYIDESLSYDSWTDLANNDPFSQLVCSFFKKPVTTASQRYLLDYLNADDTTNSPKCEVLDMILLFDTSESLSRILLEDYKNFATKFVKQYKTSDDLTRIGVMFFNSETSEILKLVQGTNLDNVLQAIQSVQYTAGLTDITKALNAAFAAFQVESRAASGKVLVVLSDAIPTVDTYANEIIAGKQLSDFGVQTLIVGYEAFSADVLQQLDQITKPEYIYQSLDDTTLNGVTANILANYPCPAPQCVTAYYAVEVSEATNDVVVDNLKSVIQLVDASSALQTGTELYQLITYSEGLTKFTPANAVDAKGFKTYLQTLIDDSTKLDALRGGNTRLDTSMNDITAQLALISKKNNRFSADLLFFGEANDAVLDPDVTTDEKRNQLKTAALNLQSQTGGRIYVVDVSRPVNLYGTVLWDSVTPSDHIVNSTQYLSTTNYFTEWSSLSCQLPAYSYCYDTQVDIAIILDLQKQDYDFINYIQNFVEKFSAQDDAHISMFAYGAQKTMLLTDLAVHSYADLQNSIVTYEEWRNGSLFITTTTTPAPTSSTVKPKLFEDLYTVQTTTVTQLFDAIRTQFGCSHYSDDTDRVFAPNVFIIASDNLASYTDAVWNQFQTELHSRFGCWDCAGTPTFLFLSRTDAKAPTSLGSTINIATSDLDIDRDDDTSTQANINKFNGIVNSVCSTSMRACSSYFSCTSA</sequence>
<dbReference type="OrthoDB" id="6132182at2759"/>
<dbReference type="PANTHER" id="PTHR24020">
    <property type="entry name" value="COLLAGEN ALPHA"/>
    <property type="match status" value="1"/>
</dbReference>
<keyword evidence="2" id="KW-1133">Transmembrane helix</keyword>
<dbReference type="Pfam" id="PF00092">
    <property type="entry name" value="VWA"/>
    <property type="match status" value="1"/>
</dbReference>
<dbReference type="InterPro" id="IPR002035">
    <property type="entry name" value="VWF_A"/>
</dbReference>
<keyword evidence="2" id="KW-0812">Transmembrane</keyword>
<dbReference type="SUPFAM" id="SSF53300">
    <property type="entry name" value="vWA-like"/>
    <property type="match status" value="1"/>
</dbReference>
<comment type="caution">
    <text evidence="4">The sequence shown here is derived from an EMBL/GenBank/DDBJ whole genome shotgun (WGS) entry which is preliminary data.</text>
</comment>
<dbReference type="InterPro" id="IPR036465">
    <property type="entry name" value="vWFA_dom_sf"/>
</dbReference>
<evidence type="ECO:0000313" key="5">
    <source>
        <dbReference type="Proteomes" id="UP001152747"/>
    </source>
</evidence>
<organism evidence="4 5">
    <name type="scientific">Caenorhabditis angaria</name>
    <dbReference type="NCBI Taxonomy" id="860376"/>
    <lineage>
        <taxon>Eukaryota</taxon>
        <taxon>Metazoa</taxon>
        <taxon>Ecdysozoa</taxon>
        <taxon>Nematoda</taxon>
        <taxon>Chromadorea</taxon>
        <taxon>Rhabditida</taxon>
        <taxon>Rhabditina</taxon>
        <taxon>Rhabditomorpha</taxon>
        <taxon>Rhabditoidea</taxon>
        <taxon>Rhabditidae</taxon>
        <taxon>Peloderinae</taxon>
        <taxon>Caenorhabditis</taxon>
    </lineage>
</organism>
<proteinExistence type="predicted"/>
<evidence type="ECO:0000259" key="3">
    <source>
        <dbReference type="PROSITE" id="PS50234"/>
    </source>
</evidence>
<protein>
    <recommendedName>
        <fullName evidence="3">VWFA domain-containing protein</fullName>
    </recommendedName>
</protein>
<dbReference type="InterPro" id="IPR050525">
    <property type="entry name" value="ECM_Assembly_Org"/>
</dbReference>
<dbReference type="Proteomes" id="UP001152747">
    <property type="component" value="Unassembled WGS sequence"/>
</dbReference>
<evidence type="ECO:0000256" key="1">
    <source>
        <dbReference type="SAM" id="MobiDB-lite"/>
    </source>
</evidence>